<dbReference type="InterPro" id="IPR018197">
    <property type="entry name" value="Glycerate_kinase_RE-like"/>
</dbReference>
<dbReference type="Gene3D" id="3.90.1510.10">
    <property type="entry name" value="Glycerate kinase, domain 2"/>
    <property type="match status" value="1"/>
</dbReference>
<evidence type="ECO:0000256" key="4">
    <source>
        <dbReference type="PIRNR" id="PIRNR006078"/>
    </source>
</evidence>
<dbReference type="InterPro" id="IPR036129">
    <property type="entry name" value="Glycerate_kinase_sf"/>
</dbReference>
<comment type="caution">
    <text evidence="5">The sequence shown here is derived from an EMBL/GenBank/DDBJ whole genome shotgun (WGS) entry which is preliminary data.</text>
</comment>
<evidence type="ECO:0000256" key="1">
    <source>
        <dbReference type="ARBA" id="ARBA00006284"/>
    </source>
</evidence>
<evidence type="ECO:0000313" key="6">
    <source>
        <dbReference type="Proteomes" id="UP000567922"/>
    </source>
</evidence>
<sequence length="377" mass="37729">MSPHIVLAPDKFKGSLTAAEAAAAMHDGCRAALPACITTVVPVSDGGEGMLDVAAARNAEIRSAQVTGPLQKPANARYAVLGDEVFLETAEACGLAQVPNPGPRTAIDATSYGVGELLLAVLDAGYRRIHLGLGGSACTDGGAGMAQALGVRLLDADGAELPPGGAALARLARIDASGLDPRLSDCTVTVAYDVDNPLVGADGAAPVFGPQKGADADAVASLTRGLERYAGLLEQTSPGITARAGAGAAGGIGAGAFAFLRATGISGAQFLLEVAGARNAIDGAALVLVGEGRLDSQTLRGKAPSAVALLARELGVPCLAIAGLVDTDQAALEESGIKAAYSLTESAGSPEVAQAQASRVLREVTESAVRQWWSETS</sequence>
<name>A0A839RQM7_9ACTN</name>
<evidence type="ECO:0000256" key="2">
    <source>
        <dbReference type="ARBA" id="ARBA00022679"/>
    </source>
</evidence>
<dbReference type="EC" id="2.7.1.31" evidence="5"/>
<keyword evidence="3 4" id="KW-0418">Kinase</keyword>
<dbReference type="Gene3D" id="3.40.50.10350">
    <property type="entry name" value="Glycerate kinase, domain 1"/>
    <property type="match status" value="1"/>
</dbReference>
<dbReference type="SUPFAM" id="SSF110738">
    <property type="entry name" value="Glycerate kinase I"/>
    <property type="match status" value="1"/>
</dbReference>
<dbReference type="Pfam" id="PF02595">
    <property type="entry name" value="Gly_kinase"/>
    <property type="match status" value="1"/>
</dbReference>
<comment type="similarity">
    <text evidence="1 4">Belongs to the glycerate kinase type-1 family.</text>
</comment>
<dbReference type="InterPro" id="IPR018193">
    <property type="entry name" value="Glyc_kinase_flavodox-like_fold"/>
</dbReference>
<dbReference type="PIRSF" id="PIRSF006078">
    <property type="entry name" value="GlxK"/>
    <property type="match status" value="1"/>
</dbReference>
<evidence type="ECO:0000256" key="3">
    <source>
        <dbReference type="ARBA" id="ARBA00022777"/>
    </source>
</evidence>
<keyword evidence="6" id="KW-1185">Reference proteome</keyword>
<accession>A0A839RQM7</accession>
<evidence type="ECO:0000313" key="5">
    <source>
        <dbReference type="EMBL" id="MBB3038840.1"/>
    </source>
</evidence>
<dbReference type="PANTHER" id="PTHR21599">
    <property type="entry name" value="GLYCERATE KINASE"/>
    <property type="match status" value="1"/>
</dbReference>
<dbReference type="InterPro" id="IPR004381">
    <property type="entry name" value="Glycerate_kinase"/>
</dbReference>
<dbReference type="EMBL" id="JACHWS010000003">
    <property type="protein sequence ID" value="MBB3038840.1"/>
    <property type="molecule type" value="Genomic_DNA"/>
</dbReference>
<proteinExistence type="inferred from homology"/>
<dbReference type="GO" id="GO:0031388">
    <property type="term" value="P:organic acid phosphorylation"/>
    <property type="evidence" value="ECO:0007669"/>
    <property type="project" value="UniProtKB-UniRule"/>
</dbReference>
<dbReference type="RefSeq" id="WP_083962158.1">
    <property type="nucleotide sequence ID" value="NZ_BDDI01000003.1"/>
</dbReference>
<organism evidence="5 6">
    <name type="scientific">Hoyosella altamirensis</name>
    <dbReference type="NCBI Taxonomy" id="616997"/>
    <lineage>
        <taxon>Bacteria</taxon>
        <taxon>Bacillati</taxon>
        <taxon>Actinomycetota</taxon>
        <taxon>Actinomycetes</taxon>
        <taxon>Mycobacteriales</taxon>
        <taxon>Hoyosellaceae</taxon>
        <taxon>Hoyosella</taxon>
    </lineage>
</organism>
<dbReference type="NCBIfam" id="TIGR00045">
    <property type="entry name" value="glycerate kinase"/>
    <property type="match status" value="1"/>
</dbReference>
<reference evidence="5 6" key="1">
    <citation type="submission" date="2020-08" db="EMBL/GenBank/DDBJ databases">
        <title>Sequencing the genomes of 1000 actinobacteria strains.</title>
        <authorList>
            <person name="Klenk H.-P."/>
        </authorList>
    </citation>
    <scope>NUCLEOTIDE SEQUENCE [LARGE SCALE GENOMIC DNA]</scope>
    <source>
        <strain evidence="5 6">DSM 45258</strain>
    </source>
</reference>
<dbReference type="PANTHER" id="PTHR21599:SF0">
    <property type="entry name" value="GLYCERATE KINASE"/>
    <property type="match status" value="1"/>
</dbReference>
<keyword evidence="2 4" id="KW-0808">Transferase</keyword>
<dbReference type="AlphaFoldDB" id="A0A839RQM7"/>
<protein>
    <submittedName>
        <fullName evidence="5">Glycerate kinase</fullName>
        <ecNumber evidence="5">2.7.1.31</ecNumber>
    </submittedName>
</protein>
<dbReference type="GO" id="GO:0008887">
    <property type="term" value="F:glycerate kinase activity"/>
    <property type="evidence" value="ECO:0007669"/>
    <property type="project" value="UniProtKB-UniRule"/>
</dbReference>
<dbReference type="OrthoDB" id="9774290at2"/>
<gene>
    <name evidence="5" type="ORF">FHU29_003309</name>
</gene>
<dbReference type="Proteomes" id="UP000567922">
    <property type="component" value="Unassembled WGS sequence"/>
</dbReference>